<organism evidence="2 3">
    <name type="scientific">Paractinoplanes toevensis</name>
    <dbReference type="NCBI Taxonomy" id="571911"/>
    <lineage>
        <taxon>Bacteria</taxon>
        <taxon>Bacillati</taxon>
        <taxon>Actinomycetota</taxon>
        <taxon>Actinomycetes</taxon>
        <taxon>Micromonosporales</taxon>
        <taxon>Micromonosporaceae</taxon>
        <taxon>Paractinoplanes</taxon>
    </lineage>
</organism>
<feature type="transmembrane region" description="Helical" evidence="1">
    <location>
        <begin position="32"/>
        <end position="54"/>
    </location>
</feature>
<gene>
    <name evidence="2" type="ORF">Ato02nite_015540</name>
</gene>
<comment type="caution">
    <text evidence="2">The sequence shown here is derived from an EMBL/GenBank/DDBJ whole genome shotgun (WGS) entry which is preliminary data.</text>
</comment>
<protein>
    <submittedName>
        <fullName evidence="2">Uncharacterized protein</fullName>
    </submittedName>
</protein>
<keyword evidence="1" id="KW-0472">Membrane</keyword>
<dbReference type="Proteomes" id="UP000677082">
    <property type="component" value="Unassembled WGS sequence"/>
</dbReference>
<keyword evidence="1" id="KW-1133">Transmembrane helix</keyword>
<proteinExistence type="predicted"/>
<reference evidence="2 3" key="1">
    <citation type="submission" date="2021-03" db="EMBL/GenBank/DDBJ databases">
        <title>Whole genome shotgun sequence of Actinoplanes toevensis NBRC 105298.</title>
        <authorList>
            <person name="Komaki H."/>
            <person name="Tamura T."/>
        </authorList>
    </citation>
    <scope>NUCLEOTIDE SEQUENCE [LARGE SCALE GENOMIC DNA]</scope>
    <source>
        <strain evidence="2 3">NBRC 105298</strain>
    </source>
</reference>
<sequence length="139" mass="14444">MRAALIATGTLVIAYGMVGAVADDPAGIGVFLIAVLVGHDALWMPVVLAGGFLITRFVPARRRGAVRITALIAAALCVVTLPLVLGLGRPADNPSVLPLHYGRHLAVILLVLALGPAVRAMIRKKFERPAVRGTDPGGE</sequence>
<keyword evidence="3" id="KW-1185">Reference proteome</keyword>
<evidence type="ECO:0000313" key="2">
    <source>
        <dbReference type="EMBL" id="GIM89761.1"/>
    </source>
</evidence>
<dbReference type="EMBL" id="BOQN01000019">
    <property type="protein sequence ID" value="GIM89761.1"/>
    <property type="molecule type" value="Genomic_DNA"/>
</dbReference>
<name>A0A919T804_9ACTN</name>
<dbReference type="RefSeq" id="WP_213005721.1">
    <property type="nucleotide sequence ID" value="NZ_BOQN01000019.1"/>
</dbReference>
<dbReference type="AlphaFoldDB" id="A0A919T804"/>
<feature type="transmembrane region" description="Helical" evidence="1">
    <location>
        <begin position="66"/>
        <end position="85"/>
    </location>
</feature>
<evidence type="ECO:0000313" key="3">
    <source>
        <dbReference type="Proteomes" id="UP000677082"/>
    </source>
</evidence>
<keyword evidence="1" id="KW-0812">Transmembrane</keyword>
<feature type="transmembrane region" description="Helical" evidence="1">
    <location>
        <begin position="105"/>
        <end position="122"/>
    </location>
</feature>
<evidence type="ECO:0000256" key="1">
    <source>
        <dbReference type="SAM" id="Phobius"/>
    </source>
</evidence>
<accession>A0A919T804</accession>